<keyword evidence="3" id="KW-0238">DNA-binding</keyword>
<dbReference type="Gene3D" id="1.10.443.10">
    <property type="entry name" value="Intergrase catalytic core"/>
    <property type="match status" value="1"/>
</dbReference>
<accession>A0A640WCM8</accession>
<keyword evidence="4" id="KW-0233">DNA recombination</keyword>
<dbReference type="PROSITE" id="PS51898">
    <property type="entry name" value="TYR_RECOMBINASE"/>
    <property type="match status" value="1"/>
</dbReference>
<evidence type="ECO:0000313" key="6">
    <source>
        <dbReference type="EMBL" id="KAA0015856.1"/>
    </source>
</evidence>
<sequence>MLPSMVTQYDVVKWRNNIIRSPANPNGVAETSWNNYARHLSALYNFGLERRLLGACDANPFKGVRVREPRKPKKILHPDVVGLARRELNNCRIYEEASRKPSSLHPAWFWEVVVETFYFTGIRLNQLLNIQAQHVDLKRCVLVGSAEGAKNHAEFILPIPDRLHPLLSCLMSQAFRTGIGANEQLFNVNRYSHRHRRKVMNKSQVSHFFDRLSEVCGARVTPHRFRHTLGTDLMEDPERNLHLTQQILAHSDIRSTLEYVHPKTETLRQLLNQR</sequence>
<dbReference type="PANTHER" id="PTHR30349:SF41">
    <property type="entry name" value="INTEGRASE_RECOMBINASE PROTEIN MJ0367-RELATED"/>
    <property type="match status" value="1"/>
</dbReference>
<proteinExistence type="inferred from homology"/>
<dbReference type="GO" id="GO:0006310">
    <property type="term" value="P:DNA recombination"/>
    <property type="evidence" value="ECO:0007669"/>
    <property type="project" value="UniProtKB-KW"/>
</dbReference>
<dbReference type="InterPro" id="IPR002104">
    <property type="entry name" value="Integrase_catalytic"/>
</dbReference>
<dbReference type="RefSeq" id="WP_420853087.1">
    <property type="nucleotide sequence ID" value="NZ_VTPX01000016.1"/>
</dbReference>
<dbReference type="InterPro" id="IPR013762">
    <property type="entry name" value="Integrase-like_cat_sf"/>
</dbReference>
<dbReference type="Proteomes" id="UP000466024">
    <property type="component" value="Unassembled WGS sequence"/>
</dbReference>
<evidence type="ECO:0000256" key="1">
    <source>
        <dbReference type="ARBA" id="ARBA00008857"/>
    </source>
</evidence>
<dbReference type="EMBL" id="VTPX01000016">
    <property type="protein sequence ID" value="KAA0015856.1"/>
    <property type="molecule type" value="Genomic_DNA"/>
</dbReference>
<dbReference type="PANTHER" id="PTHR30349">
    <property type="entry name" value="PHAGE INTEGRASE-RELATED"/>
    <property type="match status" value="1"/>
</dbReference>
<dbReference type="CDD" id="cd00397">
    <property type="entry name" value="DNA_BRE_C"/>
    <property type="match status" value="1"/>
</dbReference>
<dbReference type="InterPro" id="IPR011010">
    <property type="entry name" value="DNA_brk_join_enz"/>
</dbReference>
<name>A0A640WCM8_9GAMM</name>
<dbReference type="InterPro" id="IPR050090">
    <property type="entry name" value="Tyrosine_recombinase_XerCD"/>
</dbReference>
<keyword evidence="7" id="KW-1185">Reference proteome</keyword>
<comment type="similarity">
    <text evidence="1">Belongs to the 'phage' integrase family.</text>
</comment>
<dbReference type="SUPFAM" id="SSF56349">
    <property type="entry name" value="DNA breaking-rejoining enzymes"/>
    <property type="match status" value="1"/>
</dbReference>
<dbReference type="GO" id="GO:0015074">
    <property type="term" value="P:DNA integration"/>
    <property type="evidence" value="ECO:0007669"/>
    <property type="project" value="UniProtKB-KW"/>
</dbReference>
<dbReference type="GO" id="GO:0003677">
    <property type="term" value="F:DNA binding"/>
    <property type="evidence" value="ECO:0007669"/>
    <property type="project" value="UniProtKB-KW"/>
</dbReference>
<gene>
    <name evidence="6" type="ORF">F0A16_19400</name>
</gene>
<organism evidence="6 7">
    <name type="scientific">Salinicola corii</name>
    <dbReference type="NCBI Taxonomy" id="2606937"/>
    <lineage>
        <taxon>Bacteria</taxon>
        <taxon>Pseudomonadati</taxon>
        <taxon>Pseudomonadota</taxon>
        <taxon>Gammaproteobacteria</taxon>
        <taxon>Oceanospirillales</taxon>
        <taxon>Halomonadaceae</taxon>
        <taxon>Salinicola</taxon>
    </lineage>
</organism>
<reference evidence="6 7" key="1">
    <citation type="submission" date="2019-08" db="EMBL/GenBank/DDBJ databases">
        <title>Bioinformatics analysis of the strain L3 and L5.</title>
        <authorList>
            <person name="Li X."/>
        </authorList>
    </citation>
    <scope>NUCLEOTIDE SEQUENCE [LARGE SCALE GENOMIC DNA]</scope>
    <source>
        <strain evidence="6 7">L3</strain>
    </source>
</reference>
<evidence type="ECO:0000313" key="7">
    <source>
        <dbReference type="Proteomes" id="UP000466024"/>
    </source>
</evidence>
<dbReference type="Pfam" id="PF00589">
    <property type="entry name" value="Phage_integrase"/>
    <property type="match status" value="1"/>
</dbReference>
<comment type="caution">
    <text evidence="6">The sequence shown here is derived from an EMBL/GenBank/DDBJ whole genome shotgun (WGS) entry which is preliminary data.</text>
</comment>
<keyword evidence="2" id="KW-0229">DNA integration</keyword>
<dbReference type="AlphaFoldDB" id="A0A640WCM8"/>
<evidence type="ECO:0000256" key="2">
    <source>
        <dbReference type="ARBA" id="ARBA00022908"/>
    </source>
</evidence>
<evidence type="ECO:0000256" key="3">
    <source>
        <dbReference type="ARBA" id="ARBA00023125"/>
    </source>
</evidence>
<evidence type="ECO:0000259" key="5">
    <source>
        <dbReference type="PROSITE" id="PS51898"/>
    </source>
</evidence>
<feature type="domain" description="Tyr recombinase" evidence="5">
    <location>
        <begin position="71"/>
        <end position="272"/>
    </location>
</feature>
<evidence type="ECO:0000256" key="4">
    <source>
        <dbReference type="ARBA" id="ARBA00023172"/>
    </source>
</evidence>
<protein>
    <submittedName>
        <fullName evidence="6">Site-specific integrase</fullName>
    </submittedName>
</protein>